<gene>
    <name evidence="2" type="ORF">D6D22_07252</name>
</gene>
<protein>
    <submittedName>
        <fullName evidence="2">Uncharacterized protein</fullName>
    </submittedName>
</protein>
<sequence>MLLRCPLNMEVHGPQPLACSPLFGSRFRTFVKLVSRHALVLYTSLCIASIHQIRIYLVDLLLLVACKIIHVFGVPSFLLEARCCCQVLWPRLVEPHSISLSRSGAIPFGRNAWRRSQLPEQPDTGPLGIRLCTRLCLFLCCVRPFTQEATGTNTLRRMNREFTAGSTGLPLSQQLFDGKPQPSLFWRAHQSKEIVPGPGLDDAASDSLVAECPEFSVARSGSIRTEGFFSELPGTRNRQHGGSEDVSYCGQGRGRSSRSMLNCRYPTEFLKVAAFGLDGSDGRCRLIVFLC</sequence>
<dbReference type="Proteomes" id="UP000310687">
    <property type="component" value="Unassembled WGS sequence"/>
</dbReference>
<feature type="region of interest" description="Disordered" evidence="1">
    <location>
        <begin position="231"/>
        <end position="251"/>
    </location>
</feature>
<evidence type="ECO:0000256" key="1">
    <source>
        <dbReference type="SAM" id="MobiDB-lite"/>
    </source>
</evidence>
<dbReference type="AlphaFoldDB" id="A0A4S8XHD2"/>
<evidence type="ECO:0000313" key="3">
    <source>
        <dbReference type="Proteomes" id="UP000310687"/>
    </source>
</evidence>
<name>A0A4S8XHD2_AURPU</name>
<dbReference type="EMBL" id="QZAL01000121">
    <property type="protein sequence ID" value="THW37346.1"/>
    <property type="molecule type" value="Genomic_DNA"/>
</dbReference>
<accession>A0A4S8XHD2</accession>
<organism evidence="2 3">
    <name type="scientific">Aureobasidium pullulans</name>
    <name type="common">Black yeast</name>
    <name type="synonym">Pullularia pullulans</name>
    <dbReference type="NCBI Taxonomy" id="5580"/>
    <lineage>
        <taxon>Eukaryota</taxon>
        <taxon>Fungi</taxon>
        <taxon>Dikarya</taxon>
        <taxon>Ascomycota</taxon>
        <taxon>Pezizomycotina</taxon>
        <taxon>Dothideomycetes</taxon>
        <taxon>Dothideomycetidae</taxon>
        <taxon>Dothideales</taxon>
        <taxon>Saccotheciaceae</taxon>
        <taxon>Aureobasidium</taxon>
    </lineage>
</organism>
<evidence type="ECO:0000313" key="2">
    <source>
        <dbReference type="EMBL" id="THW37346.1"/>
    </source>
</evidence>
<reference evidence="2 3" key="1">
    <citation type="submission" date="2018-10" db="EMBL/GenBank/DDBJ databases">
        <title>Fifty Aureobasidium pullulans genomes reveal a recombining polyextremotolerant generalist.</title>
        <authorList>
            <person name="Gostincar C."/>
            <person name="Turk M."/>
            <person name="Zajc J."/>
            <person name="Gunde-Cimerman N."/>
        </authorList>
    </citation>
    <scope>NUCLEOTIDE SEQUENCE [LARGE SCALE GENOMIC DNA]</scope>
    <source>
        <strain evidence="2 3">EXF-11013</strain>
    </source>
</reference>
<proteinExistence type="predicted"/>
<comment type="caution">
    <text evidence="2">The sequence shown here is derived from an EMBL/GenBank/DDBJ whole genome shotgun (WGS) entry which is preliminary data.</text>
</comment>